<dbReference type="InterPro" id="IPR027434">
    <property type="entry name" value="Homing_endonucl"/>
</dbReference>
<gene>
    <name evidence="1" type="ORF">PBRASI_LOCUS10719</name>
</gene>
<dbReference type="EMBL" id="CAJVPI010003552">
    <property type="protein sequence ID" value="CAG8659740.1"/>
    <property type="molecule type" value="Genomic_DNA"/>
</dbReference>
<feature type="non-terminal residue" evidence="1">
    <location>
        <position position="1"/>
    </location>
</feature>
<dbReference type="SUPFAM" id="SSF55608">
    <property type="entry name" value="Homing endonucleases"/>
    <property type="match status" value="1"/>
</dbReference>
<dbReference type="OrthoDB" id="2443669at2759"/>
<organism evidence="1 2">
    <name type="scientific">Paraglomus brasilianum</name>
    <dbReference type="NCBI Taxonomy" id="144538"/>
    <lineage>
        <taxon>Eukaryota</taxon>
        <taxon>Fungi</taxon>
        <taxon>Fungi incertae sedis</taxon>
        <taxon>Mucoromycota</taxon>
        <taxon>Glomeromycotina</taxon>
        <taxon>Glomeromycetes</taxon>
        <taxon>Paraglomerales</taxon>
        <taxon>Paraglomeraceae</taxon>
        <taxon>Paraglomus</taxon>
    </lineage>
</organism>
<keyword evidence="2" id="KW-1185">Reference proteome</keyword>
<accession>A0A9N9E0T4</accession>
<protein>
    <submittedName>
        <fullName evidence="1">2042_t:CDS:1</fullName>
    </submittedName>
</protein>
<evidence type="ECO:0000313" key="1">
    <source>
        <dbReference type="EMBL" id="CAG8659740.1"/>
    </source>
</evidence>
<evidence type="ECO:0000313" key="2">
    <source>
        <dbReference type="Proteomes" id="UP000789739"/>
    </source>
</evidence>
<dbReference type="AlphaFoldDB" id="A0A9N9E0T4"/>
<comment type="caution">
    <text evidence="1">The sequence shown here is derived from an EMBL/GenBank/DDBJ whole genome shotgun (WGS) entry which is preliminary data.</text>
</comment>
<reference evidence="1" key="1">
    <citation type="submission" date="2021-06" db="EMBL/GenBank/DDBJ databases">
        <authorList>
            <person name="Kallberg Y."/>
            <person name="Tangrot J."/>
            <person name="Rosling A."/>
        </authorList>
    </citation>
    <scope>NUCLEOTIDE SEQUENCE</scope>
    <source>
        <strain evidence="1">BR232B</strain>
    </source>
</reference>
<dbReference type="Gene3D" id="3.10.28.10">
    <property type="entry name" value="Homing endonucleases"/>
    <property type="match status" value="1"/>
</dbReference>
<sequence length="284" mass="31213">PCAVKVARSVLRRGKPVRAYLFQPPDSANTSVDGRHKTRLYAGTPPIPLILTYSQLALLFETTQQPTSGVPFGDYGVPAKGPPALKYGTTILPKCRENKKYGRVRGEGSLCAAIKSQSASKFGIRVQPEPRILYFVLYIKNVQNTLGPFQDQTQEFRVTRKRQTYFQQLFEGKGRVQAKPGSDFVWEYVLTGKNSGEHLTQEGMIKIVKLAYSLNTEGKGKARKRTLDEVRTIIRENGKPPAADTTCPSKNAAAGATVANPQWPWLWLAGGCTPASQPPPPPTA</sequence>
<proteinExistence type="predicted"/>
<dbReference type="Proteomes" id="UP000789739">
    <property type="component" value="Unassembled WGS sequence"/>
</dbReference>
<name>A0A9N9E0T4_9GLOM</name>